<comment type="caution">
    <text evidence="2">The sequence shown here is derived from an EMBL/GenBank/DDBJ whole genome shotgun (WGS) entry which is preliminary data.</text>
</comment>
<dbReference type="EMBL" id="JAKKPZ010000006">
    <property type="protein sequence ID" value="KAI1720015.1"/>
    <property type="molecule type" value="Genomic_DNA"/>
</dbReference>
<reference evidence="2" key="1">
    <citation type="submission" date="2022-01" db="EMBL/GenBank/DDBJ databases">
        <title>Genome Sequence Resource for Two Populations of Ditylenchus destructor, the Migratory Endoparasitic Phytonematode.</title>
        <authorList>
            <person name="Zhang H."/>
            <person name="Lin R."/>
            <person name="Xie B."/>
        </authorList>
    </citation>
    <scope>NUCLEOTIDE SEQUENCE</scope>
    <source>
        <strain evidence="2">BazhouSP</strain>
    </source>
</reference>
<name>A0AAD4NC45_9BILA</name>
<feature type="region of interest" description="Disordered" evidence="1">
    <location>
        <begin position="1"/>
        <end position="28"/>
    </location>
</feature>
<evidence type="ECO:0000256" key="1">
    <source>
        <dbReference type="SAM" id="MobiDB-lite"/>
    </source>
</evidence>
<feature type="compositionally biased region" description="Basic and acidic residues" evidence="1">
    <location>
        <begin position="1"/>
        <end position="10"/>
    </location>
</feature>
<proteinExistence type="predicted"/>
<evidence type="ECO:0000313" key="3">
    <source>
        <dbReference type="Proteomes" id="UP001201812"/>
    </source>
</evidence>
<evidence type="ECO:0000313" key="2">
    <source>
        <dbReference type="EMBL" id="KAI1720015.1"/>
    </source>
</evidence>
<accession>A0AAD4NC45</accession>
<gene>
    <name evidence="2" type="ORF">DdX_05384</name>
</gene>
<keyword evidence="3" id="KW-1185">Reference proteome</keyword>
<protein>
    <submittedName>
        <fullName evidence="2">Uncharacterized protein</fullName>
    </submittedName>
</protein>
<dbReference type="Proteomes" id="UP001201812">
    <property type="component" value="Unassembled WGS sequence"/>
</dbReference>
<organism evidence="2 3">
    <name type="scientific">Ditylenchus destructor</name>
    <dbReference type="NCBI Taxonomy" id="166010"/>
    <lineage>
        <taxon>Eukaryota</taxon>
        <taxon>Metazoa</taxon>
        <taxon>Ecdysozoa</taxon>
        <taxon>Nematoda</taxon>
        <taxon>Chromadorea</taxon>
        <taxon>Rhabditida</taxon>
        <taxon>Tylenchina</taxon>
        <taxon>Tylenchomorpha</taxon>
        <taxon>Sphaerularioidea</taxon>
        <taxon>Anguinidae</taxon>
        <taxon>Anguininae</taxon>
        <taxon>Ditylenchus</taxon>
    </lineage>
</organism>
<dbReference type="AlphaFoldDB" id="A0AAD4NC45"/>
<sequence>MTTYEKKESNDSNCLRTETQHEGTSYGHGTFPLKKLCVNVGNKTLRFKVVDVLNANNDNKQQSNTAHNQSSLQVAPGYSKLLDHLSYTRPTQN</sequence>